<keyword evidence="7" id="KW-1133">Transmembrane helix</keyword>
<dbReference type="GO" id="GO:0050863">
    <property type="term" value="P:regulation of T cell activation"/>
    <property type="evidence" value="ECO:0007669"/>
    <property type="project" value="UniProtKB-ARBA"/>
</dbReference>
<dbReference type="InterPro" id="IPR053896">
    <property type="entry name" value="BTN3A2-like_Ig-C"/>
</dbReference>
<evidence type="ECO:0000256" key="5">
    <source>
        <dbReference type="ARBA" id="ARBA00023180"/>
    </source>
</evidence>
<keyword evidence="4" id="KW-1015">Disulfide bond</keyword>
<feature type="transmembrane region" description="Helical" evidence="7">
    <location>
        <begin position="7"/>
        <end position="31"/>
    </location>
</feature>
<gene>
    <name evidence="9" type="ORF">EXN66_Car010202</name>
</gene>
<evidence type="ECO:0000256" key="3">
    <source>
        <dbReference type="ARBA" id="ARBA00023136"/>
    </source>
</evidence>
<reference evidence="10" key="2">
    <citation type="submission" date="2019-02" db="EMBL/GenBank/DDBJ databases">
        <title>Opniocepnalus argus Var Kimnra genome.</title>
        <authorList>
            <person name="Zhou C."/>
            <person name="Xiao S."/>
        </authorList>
    </citation>
    <scope>NUCLEOTIDE SEQUENCE [LARGE SCALE GENOMIC DNA]</scope>
</reference>
<dbReference type="InterPro" id="IPR013783">
    <property type="entry name" value="Ig-like_fold"/>
</dbReference>
<evidence type="ECO:0000256" key="2">
    <source>
        <dbReference type="ARBA" id="ARBA00022729"/>
    </source>
</evidence>
<dbReference type="GO" id="GO:0009897">
    <property type="term" value="C:external side of plasma membrane"/>
    <property type="evidence" value="ECO:0007669"/>
    <property type="project" value="TreeGrafter"/>
</dbReference>
<dbReference type="PANTHER" id="PTHR24100">
    <property type="entry name" value="BUTYROPHILIN"/>
    <property type="match status" value="1"/>
</dbReference>
<reference evidence="9 10" key="1">
    <citation type="submission" date="2019-02" db="EMBL/GenBank/DDBJ databases">
        <title>Opniocepnalus argus genome.</title>
        <authorList>
            <person name="Zhou C."/>
            <person name="Xiao S."/>
        </authorList>
    </citation>
    <scope>NUCLEOTIDE SEQUENCE [LARGE SCALE GENOMIC DNA]</scope>
    <source>
        <strain evidence="9">OARG1902GOOAL</strain>
        <tissue evidence="9">Muscle</tissue>
    </source>
</reference>
<protein>
    <submittedName>
        <fullName evidence="9">V-set domain-containing T-cell activation inhibitor 1</fullName>
    </submittedName>
</protein>
<keyword evidence="5" id="KW-0325">Glycoprotein</keyword>
<dbReference type="GO" id="GO:0005102">
    <property type="term" value="F:signaling receptor binding"/>
    <property type="evidence" value="ECO:0007669"/>
    <property type="project" value="TreeGrafter"/>
</dbReference>
<organism evidence="9 10">
    <name type="scientific">Channa argus</name>
    <name type="common">Northern snakehead</name>
    <name type="synonym">Ophicephalus argus</name>
    <dbReference type="NCBI Taxonomy" id="215402"/>
    <lineage>
        <taxon>Eukaryota</taxon>
        <taxon>Metazoa</taxon>
        <taxon>Chordata</taxon>
        <taxon>Craniata</taxon>
        <taxon>Vertebrata</taxon>
        <taxon>Euteleostomi</taxon>
        <taxon>Actinopterygii</taxon>
        <taxon>Neopterygii</taxon>
        <taxon>Teleostei</taxon>
        <taxon>Neoteleostei</taxon>
        <taxon>Acanthomorphata</taxon>
        <taxon>Anabantaria</taxon>
        <taxon>Anabantiformes</taxon>
        <taxon>Channoidei</taxon>
        <taxon>Channidae</taxon>
        <taxon>Channa</taxon>
    </lineage>
</organism>
<keyword evidence="3 7" id="KW-0472">Membrane</keyword>
<dbReference type="PROSITE" id="PS50835">
    <property type="entry name" value="IG_LIKE"/>
    <property type="match status" value="2"/>
</dbReference>
<dbReference type="Pfam" id="PF07686">
    <property type="entry name" value="V-set"/>
    <property type="match status" value="1"/>
</dbReference>
<dbReference type="InterPro" id="IPR050504">
    <property type="entry name" value="IgSF_BTN/MOG"/>
</dbReference>
<evidence type="ECO:0000256" key="4">
    <source>
        <dbReference type="ARBA" id="ARBA00023157"/>
    </source>
</evidence>
<dbReference type="Pfam" id="PF22705">
    <property type="entry name" value="C2-set_3"/>
    <property type="match status" value="1"/>
</dbReference>
<keyword evidence="7" id="KW-0812">Transmembrane</keyword>
<keyword evidence="6" id="KW-0393">Immunoglobulin domain</keyword>
<dbReference type="InterPro" id="IPR013106">
    <property type="entry name" value="Ig_V-set"/>
</dbReference>
<dbReference type="InterPro" id="IPR036179">
    <property type="entry name" value="Ig-like_dom_sf"/>
</dbReference>
<evidence type="ECO:0000313" key="9">
    <source>
        <dbReference type="EMBL" id="KAF3694526.1"/>
    </source>
</evidence>
<feature type="domain" description="Ig-like" evidence="8">
    <location>
        <begin position="36"/>
        <end position="149"/>
    </location>
</feature>
<keyword evidence="10" id="KW-1185">Reference proteome</keyword>
<keyword evidence="2" id="KW-0732">Signal</keyword>
<evidence type="ECO:0000256" key="6">
    <source>
        <dbReference type="ARBA" id="ARBA00023319"/>
    </source>
</evidence>
<dbReference type="Gene3D" id="2.60.40.10">
    <property type="entry name" value="Immunoglobulins"/>
    <property type="match status" value="2"/>
</dbReference>
<accession>A0A6G1PX28</accession>
<evidence type="ECO:0000313" key="10">
    <source>
        <dbReference type="Proteomes" id="UP000503349"/>
    </source>
</evidence>
<dbReference type="EMBL" id="CM015721">
    <property type="protein sequence ID" value="KAF3694526.1"/>
    <property type="molecule type" value="Genomic_DNA"/>
</dbReference>
<evidence type="ECO:0000259" key="8">
    <source>
        <dbReference type="PROSITE" id="PS50835"/>
    </source>
</evidence>
<evidence type="ECO:0000256" key="7">
    <source>
        <dbReference type="SAM" id="Phobius"/>
    </source>
</evidence>
<dbReference type="SUPFAM" id="SSF48726">
    <property type="entry name" value="Immunoglobulin"/>
    <property type="match status" value="2"/>
</dbReference>
<sequence length="272" mass="29186">MASIGQIIFYSMVTLIIIFSTLIILILALTFSRSSSQVMSSDTAPIANLGQDELLSCFLQTSMAQASLTQASVTWEKKDHGIVYRYTNGAPDLANQIAQFKGRAEVFPLGIITGNASLLLRNVVGDDDGVYTCTIGSSNGGGTVNINLRTAAFSAPRFTFSNDTLDARASRWFPKPNVTWSDRNERLLKGITSLTQDSAGIFSVDSTLQSANSSTTYNCKIENSLVAAVSEVTVTDFGVSGKTYFTFNAASSLLASTYLSIMTSVLSICHLT</sequence>
<feature type="domain" description="Ig-like" evidence="8">
    <location>
        <begin position="164"/>
        <end position="235"/>
    </location>
</feature>
<evidence type="ECO:0000256" key="1">
    <source>
        <dbReference type="ARBA" id="ARBA00004370"/>
    </source>
</evidence>
<dbReference type="AlphaFoldDB" id="A0A6G1PX28"/>
<name>A0A6G1PX28_CHAAH</name>
<dbReference type="FunFam" id="2.60.40.10:FF:000142">
    <property type="entry name" value="V-set domain-containing T-cell activation inhibitor 1"/>
    <property type="match status" value="1"/>
</dbReference>
<proteinExistence type="predicted"/>
<comment type="subcellular location">
    <subcellularLocation>
        <location evidence="1">Membrane</location>
    </subcellularLocation>
</comment>
<dbReference type="Proteomes" id="UP000503349">
    <property type="component" value="Chromosome 10"/>
</dbReference>
<dbReference type="InterPro" id="IPR007110">
    <property type="entry name" value="Ig-like_dom"/>
</dbReference>
<dbReference type="GO" id="GO:1903037">
    <property type="term" value="P:regulation of leukocyte cell-cell adhesion"/>
    <property type="evidence" value="ECO:0007669"/>
    <property type="project" value="UniProtKB-ARBA"/>
</dbReference>
<dbReference type="GO" id="GO:0001817">
    <property type="term" value="P:regulation of cytokine production"/>
    <property type="evidence" value="ECO:0007669"/>
    <property type="project" value="TreeGrafter"/>
</dbReference>
<dbReference type="PANTHER" id="PTHR24100:SF0">
    <property type="entry name" value="V-SET DOMAIN-CONTAINING T-CELL ACTIVATION INHIBITOR 1"/>
    <property type="match status" value="1"/>
</dbReference>
<dbReference type="GO" id="GO:0050852">
    <property type="term" value="P:T cell receptor signaling pathway"/>
    <property type="evidence" value="ECO:0007669"/>
    <property type="project" value="TreeGrafter"/>
</dbReference>